<dbReference type="Pfam" id="PF01745">
    <property type="entry name" value="IPT"/>
    <property type="match status" value="1"/>
</dbReference>
<organism evidence="1 2">
    <name type="scientific">Piscinibacterium candidicorallinum</name>
    <dbReference type="NCBI Taxonomy" id="1793872"/>
    <lineage>
        <taxon>Bacteria</taxon>
        <taxon>Pseudomonadati</taxon>
        <taxon>Pseudomonadota</taxon>
        <taxon>Betaproteobacteria</taxon>
        <taxon>Burkholderiales</taxon>
        <taxon>Piscinibacterium</taxon>
    </lineage>
</organism>
<dbReference type="Gene3D" id="3.40.50.300">
    <property type="entry name" value="P-loop containing nucleotide triphosphate hydrolases"/>
    <property type="match status" value="1"/>
</dbReference>
<dbReference type="EMBL" id="JBHRTI010000003">
    <property type="protein sequence ID" value="MFC3146277.1"/>
    <property type="molecule type" value="Genomic_DNA"/>
</dbReference>
<dbReference type="GO" id="GO:0016740">
    <property type="term" value="F:transferase activity"/>
    <property type="evidence" value="ECO:0007669"/>
    <property type="project" value="UniProtKB-KW"/>
</dbReference>
<dbReference type="InterPro" id="IPR052922">
    <property type="entry name" value="Cytidylate_Kinase-2"/>
</dbReference>
<dbReference type="RefSeq" id="WP_377300557.1">
    <property type="nucleotide sequence ID" value="NZ_CP180191.1"/>
</dbReference>
<keyword evidence="2" id="KW-1185">Reference proteome</keyword>
<dbReference type="SUPFAM" id="SSF52540">
    <property type="entry name" value="P-loop containing nucleoside triphosphate hydrolases"/>
    <property type="match status" value="1"/>
</dbReference>
<evidence type="ECO:0000313" key="1">
    <source>
        <dbReference type="EMBL" id="MFC3146277.1"/>
    </source>
</evidence>
<dbReference type="Proteomes" id="UP001595556">
    <property type="component" value="Unassembled WGS sequence"/>
</dbReference>
<comment type="caution">
    <text evidence="1">The sequence shown here is derived from an EMBL/GenBank/DDBJ whole genome shotgun (WGS) entry which is preliminary data.</text>
</comment>
<gene>
    <name evidence="1" type="ORF">ACFOEN_01325</name>
</gene>
<proteinExistence type="predicted"/>
<accession>A0ABV7H4M7</accession>
<dbReference type="InterPro" id="IPR027417">
    <property type="entry name" value="P-loop_NTPase"/>
</dbReference>
<keyword evidence="1" id="KW-0808">Transferase</keyword>
<name>A0ABV7H4M7_9BURK</name>
<dbReference type="PANTHER" id="PTHR37816:SF1">
    <property type="entry name" value="TOXIN"/>
    <property type="match status" value="1"/>
</dbReference>
<protein>
    <submittedName>
        <fullName evidence="1">Isopentenyl transferase family protein</fullName>
    </submittedName>
</protein>
<evidence type="ECO:0000313" key="2">
    <source>
        <dbReference type="Proteomes" id="UP001595556"/>
    </source>
</evidence>
<reference evidence="2" key="1">
    <citation type="journal article" date="2019" name="Int. J. Syst. Evol. Microbiol.">
        <title>The Global Catalogue of Microorganisms (GCM) 10K type strain sequencing project: providing services to taxonomists for standard genome sequencing and annotation.</title>
        <authorList>
            <consortium name="The Broad Institute Genomics Platform"/>
            <consortium name="The Broad Institute Genome Sequencing Center for Infectious Disease"/>
            <person name="Wu L."/>
            <person name="Ma J."/>
        </authorList>
    </citation>
    <scope>NUCLEOTIDE SEQUENCE [LARGE SCALE GENOMIC DNA]</scope>
    <source>
        <strain evidence="2">KCTC 52168</strain>
    </source>
</reference>
<sequence length="183" mass="20125">MKIAVFGPPGGGKSTLSAALAQATGAPLVALDLVQYLPGGGQLSNEAFHARHAEIISQPAWVIDGVGTAQTFPELLRAADVLVYVQRPMLLHYWWVTKRLIKSPFAKPLGWPERSPILRGTLTSYRYLRLSERFWTPAFKGRLRAWQASGEKRVFFIRSQRDAEALLAAVSQGALSSRPASAR</sequence>
<dbReference type="PANTHER" id="PTHR37816">
    <property type="entry name" value="YALI0E33011P"/>
    <property type="match status" value="1"/>
</dbReference>